<proteinExistence type="predicted"/>
<keyword evidence="2" id="KW-1185">Reference proteome</keyword>
<protein>
    <submittedName>
        <fullName evidence="1">Uncharacterized protein</fullName>
    </submittedName>
</protein>
<organism evidence="1 2">
    <name type="scientific">Actinocatenispora rupis</name>
    <dbReference type="NCBI Taxonomy" id="519421"/>
    <lineage>
        <taxon>Bacteria</taxon>
        <taxon>Bacillati</taxon>
        <taxon>Actinomycetota</taxon>
        <taxon>Actinomycetes</taxon>
        <taxon>Micromonosporales</taxon>
        <taxon>Micromonosporaceae</taxon>
        <taxon>Actinocatenispora</taxon>
    </lineage>
</organism>
<reference evidence="1" key="1">
    <citation type="submission" date="2021-01" db="EMBL/GenBank/DDBJ databases">
        <title>Whole genome shotgun sequence of Actinocatenispora rupis NBRC 107355.</title>
        <authorList>
            <person name="Komaki H."/>
            <person name="Tamura T."/>
        </authorList>
    </citation>
    <scope>NUCLEOTIDE SEQUENCE</scope>
    <source>
        <strain evidence="1">NBRC 107355</strain>
    </source>
</reference>
<dbReference type="Proteomes" id="UP000612808">
    <property type="component" value="Unassembled WGS sequence"/>
</dbReference>
<dbReference type="RefSeq" id="WP_203664792.1">
    <property type="nucleotide sequence ID" value="NZ_BAAAZM010000027.1"/>
</dbReference>
<comment type="caution">
    <text evidence="1">The sequence shown here is derived from an EMBL/GenBank/DDBJ whole genome shotgun (WGS) entry which is preliminary data.</text>
</comment>
<evidence type="ECO:0000313" key="2">
    <source>
        <dbReference type="Proteomes" id="UP000612808"/>
    </source>
</evidence>
<dbReference type="AlphaFoldDB" id="A0A8J3JHV3"/>
<evidence type="ECO:0000313" key="1">
    <source>
        <dbReference type="EMBL" id="GID16153.1"/>
    </source>
</evidence>
<gene>
    <name evidence="1" type="ORF">Aru02nite_70420</name>
</gene>
<name>A0A8J3JHV3_9ACTN</name>
<accession>A0A8J3JHV3</accession>
<sequence length="94" mass="10074">MITLVPGPGPDGTLTVDGFRPGTEVAQALSDPSLADAVRAATVDLSATLYDRDPAWAPFWCPTCERSYCGSHWRLAEGSYGFLGTCPYGHRRGL</sequence>
<dbReference type="EMBL" id="BOMB01000053">
    <property type="protein sequence ID" value="GID16153.1"/>
    <property type="molecule type" value="Genomic_DNA"/>
</dbReference>